<feature type="region of interest" description="Disordered" evidence="1">
    <location>
        <begin position="224"/>
        <end position="243"/>
    </location>
</feature>
<feature type="region of interest" description="Disordered" evidence="1">
    <location>
        <begin position="306"/>
        <end position="351"/>
    </location>
</feature>
<dbReference type="GeneID" id="63814045"/>
<feature type="region of interest" description="Disordered" evidence="1">
    <location>
        <begin position="1"/>
        <end position="123"/>
    </location>
</feature>
<evidence type="ECO:0000313" key="4">
    <source>
        <dbReference type="EMBL" id="PTU20770.1"/>
    </source>
</evidence>
<dbReference type="Proteomes" id="UP000244073">
    <property type="component" value="Unassembled WGS sequence"/>
</dbReference>
<name>A0A2T5LWX2_9EURO</name>
<evidence type="ECO:0000256" key="1">
    <source>
        <dbReference type="SAM" id="MobiDB-lite"/>
    </source>
</evidence>
<feature type="compositionally biased region" description="Low complexity" evidence="1">
    <location>
        <begin position="384"/>
        <end position="405"/>
    </location>
</feature>
<dbReference type="InterPro" id="IPR059095">
    <property type="entry name" value="Znf_C2H2_17_2nd"/>
</dbReference>
<dbReference type="VEuPathDB" id="FungiDB:P175DRAFT_0501406"/>
<reference evidence="4 5" key="1">
    <citation type="journal article" date="2018" name="Proc. Natl. Acad. Sci. U.S.A.">
        <title>Linking secondary metabolites to gene clusters through genome sequencing of six diverse Aspergillus species.</title>
        <authorList>
            <person name="Kaerboelling I."/>
            <person name="Vesth T.C."/>
            <person name="Frisvad J.C."/>
            <person name="Nybo J.L."/>
            <person name="Theobald S."/>
            <person name="Kuo A."/>
            <person name="Bowyer P."/>
            <person name="Matsuda Y."/>
            <person name="Mondo S."/>
            <person name="Lyhne E.K."/>
            <person name="Kogle M.E."/>
            <person name="Clum A."/>
            <person name="Lipzen A."/>
            <person name="Salamov A."/>
            <person name="Ngan C.Y."/>
            <person name="Daum C."/>
            <person name="Chiniquy J."/>
            <person name="Barry K."/>
            <person name="LaButti K."/>
            <person name="Haridas S."/>
            <person name="Simmons B.A."/>
            <person name="Magnuson J.K."/>
            <person name="Mortensen U.H."/>
            <person name="Larsen T.O."/>
            <person name="Grigoriev I.V."/>
            <person name="Baker S.E."/>
            <person name="Andersen M.R."/>
        </authorList>
    </citation>
    <scope>NUCLEOTIDE SEQUENCE [LARGE SCALE GENOMIC DNA]</scope>
    <source>
        <strain evidence="4 5">IBT 24754</strain>
    </source>
</reference>
<feature type="domain" description="Rrn9" evidence="2">
    <location>
        <begin position="137"/>
        <end position="215"/>
    </location>
</feature>
<feature type="compositionally biased region" description="Polar residues" evidence="1">
    <location>
        <begin position="82"/>
        <end position="113"/>
    </location>
</feature>
<feature type="compositionally biased region" description="Low complexity" evidence="1">
    <location>
        <begin position="255"/>
        <end position="265"/>
    </location>
</feature>
<feature type="region of interest" description="Disordered" evidence="1">
    <location>
        <begin position="161"/>
        <end position="191"/>
    </location>
</feature>
<feature type="domain" description="C2H2-domain containing protein second zinc finger" evidence="3">
    <location>
        <begin position="592"/>
        <end position="620"/>
    </location>
</feature>
<organism evidence="4 5">
    <name type="scientific">Aspergillus ochraceoroseus IBT 24754</name>
    <dbReference type="NCBI Taxonomy" id="1392256"/>
    <lineage>
        <taxon>Eukaryota</taxon>
        <taxon>Fungi</taxon>
        <taxon>Dikarya</taxon>
        <taxon>Ascomycota</taxon>
        <taxon>Pezizomycotina</taxon>
        <taxon>Eurotiomycetes</taxon>
        <taxon>Eurotiomycetidae</taxon>
        <taxon>Eurotiales</taxon>
        <taxon>Aspergillaceae</taxon>
        <taxon>Aspergillus</taxon>
        <taxon>Aspergillus subgen. Nidulantes</taxon>
    </lineage>
</organism>
<dbReference type="OrthoDB" id="5412288at2759"/>
<dbReference type="EMBL" id="MSFN02000004">
    <property type="protein sequence ID" value="PTU20770.1"/>
    <property type="molecule type" value="Genomic_DNA"/>
</dbReference>
<evidence type="ECO:0000259" key="3">
    <source>
        <dbReference type="Pfam" id="PF26176"/>
    </source>
</evidence>
<dbReference type="Pfam" id="PF26176">
    <property type="entry name" value="zf_C2H2_17_2"/>
    <property type="match status" value="1"/>
</dbReference>
<gene>
    <name evidence="4" type="ORF">P175DRAFT_0501406</name>
</gene>
<evidence type="ECO:0000313" key="5">
    <source>
        <dbReference type="Proteomes" id="UP000244073"/>
    </source>
</evidence>
<protein>
    <submittedName>
        <fullName evidence="4">Uncharacterized protein</fullName>
    </submittedName>
</protein>
<accession>A0A2T5LWX2</accession>
<dbReference type="RefSeq" id="XP_040752162.1">
    <property type="nucleotide sequence ID" value="XM_040897163.1"/>
</dbReference>
<evidence type="ECO:0000259" key="2">
    <source>
        <dbReference type="Pfam" id="PF10680"/>
    </source>
</evidence>
<sequence>MSSPTVDGPSRRSLSRSAHPLVSQFGGPSPQDPAGRGAHDHYSDMFPNFGQRIEEDESDKDPTYISSDEDTPGSLNGHDGSNYGSLTETRRVSATSKTRGYPEDSSSPPQQRPNRFHRPAKTWLKLTREDRRIVGELEEAYAGDLAAQLYHAHIIQLEKRASVGATDEIQPKKDKPTDAASEEYESDASRSLDSIEEWAAWPMPGDEVPRPNEHFRRTKDDMFIFRMNPDPHPGAELEESIITSMLRTAKENFRSRSSSSPTPSSNAEYAESDTSDETSYADEQSASDIARIIHNDRALLRAVLKDNPSVSGSSTSGSDTDDDSSTEIRLRKNSEYITVPQRPVVQADDDISRHQLRPLARNIIAQVEELLVGIHYAQEDSDVPENSSNSENDSDSESLASRSSLPMGMGTSRSSRASSEGEVGTDTESLSSSITRNTTRYPDRDRSRGRKRARQSSSSPTAKSRSSRFSSDRTSTAAGSRSVSADSNSGPRLFDWKDMLAIASRVGLPPAVIMRTTQRCVALFDEAATPELADENVAERKSKFPGKNSDANEWPCSLSASGENVPHAQPLSKPVDDGNMAHDSIALARGRFVCPIKTCARSKHGFLRQWNLNQHMKTMHPGRVSKN</sequence>
<feature type="compositionally biased region" description="Polar residues" evidence="1">
    <location>
        <begin position="426"/>
        <end position="440"/>
    </location>
</feature>
<feature type="region of interest" description="Disordered" evidence="1">
    <location>
        <begin position="378"/>
        <end position="490"/>
    </location>
</feature>
<feature type="compositionally biased region" description="Acidic residues" evidence="1">
    <location>
        <begin position="270"/>
        <end position="280"/>
    </location>
</feature>
<feature type="compositionally biased region" description="Low complexity" evidence="1">
    <location>
        <begin position="455"/>
        <end position="478"/>
    </location>
</feature>
<comment type="caution">
    <text evidence="4">The sequence shown here is derived from an EMBL/GenBank/DDBJ whole genome shotgun (WGS) entry which is preliminary data.</text>
</comment>
<dbReference type="InterPro" id="IPR019622">
    <property type="entry name" value="Rrn9_dom"/>
</dbReference>
<dbReference type="AlphaFoldDB" id="A0A2T5LWX2"/>
<feature type="compositionally biased region" description="Polar residues" evidence="1">
    <location>
        <begin position="479"/>
        <end position="490"/>
    </location>
</feature>
<dbReference type="Pfam" id="PF10680">
    <property type="entry name" value="RRN9"/>
    <property type="match status" value="1"/>
</dbReference>
<feature type="region of interest" description="Disordered" evidence="1">
    <location>
        <begin position="248"/>
        <end position="284"/>
    </location>
</feature>
<proteinExistence type="predicted"/>